<evidence type="ECO:0000256" key="5">
    <source>
        <dbReference type="ARBA" id="ARBA00023004"/>
    </source>
</evidence>
<dbReference type="InterPro" id="IPR039426">
    <property type="entry name" value="TonB-dep_rcpt-like"/>
</dbReference>
<organism evidence="11">
    <name type="scientific">bioreactor metagenome</name>
    <dbReference type="NCBI Taxonomy" id="1076179"/>
    <lineage>
        <taxon>unclassified sequences</taxon>
        <taxon>metagenomes</taxon>
        <taxon>ecological metagenomes</taxon>
    </lineage>
</organism>
<dbReference type="InterPro" id="IPR036942">
    <property type="entry name" value="Beta-barrel_TonB_sf"/>
</dbReference>
<dbReference type="Pfam" id="PF00593">
    <property type="entry name" value="TonB_dep_Rec_b-barrel"/>
    <property type="match status" value="1"/>
</dbReference>
<comment type="caution">
    <text evidence="11">The sequence shown here is derived from an EMBL/GenBank/DDBJ whole genome shotgun (WGS) entry which is preliminary data.</text>
</comment>
<keyword evidence="8" id="KW-0472">Membrane</keyword>
<dbReference type="PANTHER" id="PTHR32552">
    <property type="entry name" value="FERRICHROME IRON RECEPTOR-RELATED"/>
    <property type="match status" value="1"/>
</dbReference>
<accession>A0A645GJI8</accession>
<feature type="domain" description="TonB-dependent receptor-like beta-barrel" evidence="10">
    <location>
        <begin position="7"/>
        <end position="95"/>
    </location>
</feature>
<comment type="subcellular location">
    <subcellularLocation>
        <location evidence="1">Cell outer membrane</location>
        <topology evidence="1">Multi-pass membrane protein</topology>
    </subcellularLocation>
</comment>
<keyword evidence="3" id="KW-0410">Iron transport</keyword>
<keyword evidence="4" id="KW-0812">Transmembrane</keyword>
<dbReference type="InterPro" id="IPR000531">
    <property type="entry name" value="Beta-barrel_TonB"/>
</dbReference>
<keyword evidence="7" id="KW-0798">TonB box</keyword>
<protein>
    <recommendedName>
        <fullName evidence="10">TonB-dependent receptor-like beta-barrel domain-containing protein</fullName>
    </recommendedName>
</protein>
<dbReference type="EMBL" id="VSSQ01075789">
    <property type="protein sequence ID" value="MPN26310.1"/>
    <property type="molecule type" value="Genomic_DNA"/>
</dbReference>
<keyword evidence="6" id="KW-0406">Ion transport</keyword>
<evidence type="ECO:0000256" key="8">
    <source>
        <dbReference type="ARBA" id="ARBA00023136"/>
    </source>
</evidence>
<evidence type="ECO:0000256" key="7">
    <source>
        <dbReference type="ARBA" id="ARBA00023077"/>
    </source>
</evidence>
<evidence type="ECO:0000256" key="4">
    <source>
        <dbReference type="ARBA" id="ARBA00022692"/>
    </source>
</evidence>
<evidence type="ECO:0000256" key="2">
    <source>
        <dbReference type="ARBA" id="ARBA00022448"/>
    </source>
</evidence>
<keyword evidence="5" id="KW-0408">Iron</keyword>
<gene>
    <name evidence="11" type="ORF">SDC9_173734</name>
</gene>
<dbReference type="PANTHER" id="PTHR32552:SF81">
    <property type="entry name" value="TONB-DEPENDENT OUTER MEMBRANE RECEPTOR"/>
    <property type="match status" value="1"/>
</dbReference>
<evidence type="ECO:0000313" key="11">
    <source>
        <dbReference type="EMBL" id="MPN26310.1"/>
    </source>
</evidence>
<evidence type="ECO:0000256" key="3">
    <source>
        <dbReference type="ARBA" id="ARBA00022496"/>
    </source>
</evidence>
<keyword evidence="2" id="KW-0813">Transport</keyword>
<dbReference type="Gene3D" id="2.40.170.20">
    <property type="entry name" value="TonB-dependent receptor, beta-barrel domain"/>
    <property type="match status" value="1"/>
</dbReference>
<dbReference type="GO" id="GO:0009279">
    <property type="term" value="C:cell outer membrane"/>
    <property type="evidence" value="ECO:0007669"/>
    <property type="project" value="UniProtKB-SubCell"/>
</dbReference>
<dbReference type="AlphaFoldDB" id="A0A645GJI8"/>
<reference evidence="11" key="1">
    <citation type="submission" date="2019-08" db="EMBL/GenBank/DDBJ databases">
        <authorList>
            <person name="Kucharzyk K."/>
            <person name="Murdoch R.W."/>
            <person name="Higgins S."/>
            <person name="Loffler F."/>
        </authorList>
    </citation>
    <scope>NUCLEOTIDE SEQUENCE</scope>
</reference>
<dbReference type="GO" id="GO:0006826">
    <property type="term" value="P:iron ion transport"/>
    <property type="evidence" value="ECO:0007669"/>
    <property type="project" value="UniProtKB-KW"/>
</dbReference>
<proteinExistence type="predicted"/>
<evidence type="ECO:0000259" key="10">
    <source>
        <dbReference type="Pfam" id="PF00593"/>
    </source>
</evidence>
<evidence type="ECO:0000256" key="1">
    <source>
        <dbReference type="ARBA" id="ARBA00004571"/>
    </source>
</evidence>
<dbReference type="SUPFAM" id="SSF56935">
    <property type="entry name" value="Porins"/>
    <property type="match status" value="1"/>
</dbReference>
<sequence>MKAGVAWNHTTFDRFQDGAANYSGHRNPFAPALTGHIGLRYDAPAGWYAQASVVGASKVYLDAANRYRRNGYGLVNLVAGYQHGNWEIAAYANNVADKTYDAAGYQNGFVTVYSPPREVGLRLTWRM</sequence>
<evidence type="ECO:0000256" key="9">
    <source>
        <dbReference type="ARBA" id="ARBA00023237"/>
    </source>
</evidence>
<keyword evidence="9" id="KW-0998">Cell outer membrane</keyword>
<name>A0A645GJI8_9ZZZZ</name>
<evidence type="ECO:0000256" key="6">
    <source>
        <dbReference type="ARBA" id="ARBA00023065"/>
    </source>
</evidence>